<evidence type="ECO:0000256" key="1">
    <source>
        <dbReference type="ARBA" id="ARBA00005381"/>
    </source>
</evidence>
<evidence type="ECO:0000313" key="4">
    <source>
        <dbReference type="EMBL" id="XAY03350.1"/>
    </source>
</evidence>
<feature type="region of interest" description="Disordered" evidence="2">
    <location>
        <begin position="1"/>
        <end position="27"/>
    </location>
</feature>
<name>A0AAU7ANX4_9ACTN</name>
<dbReference type="KEGG" id="parq:DSM112329_00164"/>
<dbReference type="PANTHER" id="PTHR43081">
    <property type="entry name" value="ADENYLATE CYCLASE, TERMINAL-DIFFERENTIATION SPECIFIC-RELATED"/>
    <property type="match status" value="1"/>
</dbReference>
<dbReference type="InterPro" id="IPR001054">
    <property type="entry name" value="A/G_cyclase"/>
</dbReference>
<dbReference type="GO" id="GO:0004016">
    <property type="term" value="F:adenylate cyclase activity"/>
    <property type="evidence" value="ECO:0007669"/>
    <property type="project" value="UniProtKB-ARBA"/>
</dbReference>
<dbReference type="InterPro" id="IPR029787">
    <property type="entry name" value="Nucleotide_cyclase"/>
</dbReference>
<dbReference type="EMBL" id="CP114014">
    <property type="protein sequence ID" value="XAY03350.1"/>
    <property type="molecule type" value="Genomic_DNA"/>
</dbReference>
<reference evidence="4" key="1">
    <citation type="submission" date="2022-12" db="EMBL/GenBank/DDBJ databases">
        <title>Paraconexibacter alkalitolerans sp. nov. and Baekduia alba sp. nov., isolated from soil and emended description of the genera Paraconexibacter (Chun et al., 2020) and Baekduia (An et al., 2020).</title>
        <authorList>
            <person name="Vieira S."/>
            <person name="Huber K.J."/>
            <person name="Geppert A."/>
            <person name="Wolf J."/>
            <person name="Neumann-Schaal M."/>
            <person name="Muesken M."/>
            <person name="Overmann J."/>
        </authorList>
    </citation>
    <scope>NUCLEOTIDE SEQUENCE</scope>
    <source>
        <strain evidence="4">AEG42_29</strain>
    </source>
</reference>
<dbReference type="Gene3D" id="3.30.70.1230">
    <property type="entry name" value="Nucleotide cyclase"/>
    <property type="match status" value="1"/>
</dbReference>
<dbReference type="AlphaFoldDB" id="A0AAU7ANX4"/>
<dbReference type="InterPro" id="IPR050697">
    <property type="entry name" value="Adenylyl/Guanylyl_Cyclase_3/4"/>
</dbReference>
<dbReference type="Pfam" id="PF00211">
    <property type="entry name" value="Guanylate_cyc"/>
    <property type="match status" value="1"/>
</dbReference>
<accession>A0AAU7ANX4</accession>
<dbReference type="GO" id="GO:0035556">
    <property type="term" value="P:intracellular signal transduction"/>
    <property type="evidence" value="ECO:0007669"/>
    <property type="project" value="InterPro"/>
</dbReference>
<dbReference type="SUPFAM" id="SSF55073">
    <property type="entry name" value="Nucleotide cyclase"/>
    <property type="match status" value="1"/>
</dbReference>
<dbReference type="PANTHER" id="PTHR43081:SF19">
    <property type="entry name" value="PH-SENSITIVE ADENYLATE CYCLASE RV1264"/>
    <property type="match status" value="1"/>
</dbReference>
<evidence type="ECO:0000256" key="2">
    <source>
        <dbReference type="SAM" id="MobiDB-lite"/>
    </source>
</evidence>
<feature type="compositionally biased region" description="Pro residues" evidence="2">
    <location>
        <begin position="1"/>
        <end position="16"/>
    </location>
</feature>
<dbReference type="PROSITE" id="PS50125">
    <property type="entry name" value="GUANYLATE_CYCLASE_2"/>
    <property type="match status" value="1"/>
</dbReference>
<dbReference type="CDD" id="cd07302">
    <property type="entry name" value="CHD"/>
    <property type="match status" value="1"/>
</dbReference>
<dbReference type="SMART" id="SM00044">
    <property type="entry name" value="CYCc"/>
    <property type="match status" value="1"/>
</dbReference>
<comment type="similarity">
    <text evidence="1">Belongs to the adenylyl cyclase class-3 family.</text>
</comment>
<dbReference type="GO" id="GO:0006171">
    <property type="term" value="P:cAMP biosynthetic process"/>
    <property type="evidence" value="ECO:0007669"/>
    <property type="project" value="TreeGrafter"/>
</dbReference>
<protein>
    <recommendedName>
        <fullName evidence="3">Guanylate cyclase domain-containing protein</fullName>
    </recommendedName>
</protein>
<feature type="domain" description="Guanylate cyclase" evidence="3">
    <location>
        <begin position="114"/>
        <end position="226"/>
    </location>
</feature>
<sequence>MPDDPTAPRPALPAGPQPEAGGTGGLKKRLLAVDGSPVAVKGASRLRRTLPGDSRYGDALSTANQLPHDLIGRELVAMSAERPSAVRELGLGALQVWQKLSEGLGRGHGDQPVTLLFTDLVGFSTWALEAGDSSAVNLLRKVGDAQEDAIATYGGRVVKRLGDGLMAVFVTPEDAVAAAVEAQEHIGHVEVDGYRPQLRAGVHSGTPRKLGGDYLGVDVNVAARVADAAKGGEVLVSDPVADHLEADGHAYLYRMGRRKRLKAAGTPKELRVCRVQSAD</sequence>
<proteinExistence type="inferred from homology"/>
<dbReference type="RefSeq" id="WP_354699905.1">
    <property type="nucleotide sequence ID" value="NZ_CP114014.1"/>
</dbReference>
<evidence type="ECO:0000259" key="3">
    <source>
        <dbReference type="PROSITE" id="PS50125"/>
    </source>
</evidence>
<gene>
    <name evidence="4" type="ORF">DSM112329_00164</name>
</gene>
<organism evidence="4">
    <name type="scientific">Paraconexibacter sp. AEG42_29</name>
    <dbReference type="NCBI Taxonomy" id="2997339"/>
    <lineage>
        <taxon>Bacteria</taxon>
        <taxon>Bacillati</taxon>
        <taxon>Actinomycetota</taxon>
        <taxon>Thermoleophilia</taxon>
        <taxon>Solirubrobacterales</taxon>
        <taxon>Paraconexibacteraceae</taxon>
        <taxon>Paraconexibacter</taxon>
    </lineage>
</organism>